<reference evidence="1" key="1">
    <citation type="journal article" date="2020" name="Nature">
        <title>Giant virus diversity and host interactions through global metagenomics.</title>
        <authorList>
            <person name="Schulz F."/>
            <person name="Roux S."/>
            <person name="Paez-Espino D."/>
            <person name="Jungbluth S."/>
            <person name="Walsh D.A."/>
            <person name="Denef V.J."/>
            <person name="McMahon K.D."/>
            <person name="Konstantinidis K.T."/>
            <person name="Eloe-Fadrosh E.A."/>
            <person name="Kyrpides N.C."/>
            <person name="Woyke T."/>
        </authorList>
    </citation>
    <scope>NUCLEOTIDE SEQUENCE</scope>
    <source>
        <strain evidence="1">GVMAG-M-3300009182-67</strain>
    </source>
</reference>
<name>A0A6C0AZ52_9ZZZZ</name>
<dbReference type="AlphaFoldDB" id="A0A6C0AZ52"/>
<dbReference type="Pfam" id="PF19150">
    <property type="entry name" value="DUF5832"/>
    <property type="match status" value="1"/>
</dbReference>
<dbReference type="InterPro" id="IPR043872">
    <property type="entry name" value="DUF5832"/>
</dbReference>
<sequence length="229" mass="26159">MSDEPKKRLEPWDELPEPALAKVRAVTEAMHKATDSIDANLETDPIKVPGQNWACVSFVSPTSNQKSSAIGMKIRGCFDHREEAVEHVKRLIRLDPTFDIFICDMYNWCLVPPDPEHIADQTYQDTTLNSIISEYKKNQIYAKEHFEERKREMMEQAADEAKRAALRRIDEESQREMEQGQPPLEPQEDRIVDVTEIENSCLVNDDCAPSDTVTASEIMESMVNGCSKE</sequence>
<proteinExistence type="predicted"/>
<organism evidence="1">
    <name type="scientific">viral metagenome</name>
    <dbReference type="NCBI Taxonomy" id="1070528"/>
    <lineage>
        <taxon>unclassified sequences</taxon>
        <taxon>metagenomes</taxon>
        <taxon>organismal metagenomes</taxon>
    </lineage>
</organism>
<dbReference type="EMBL" id="MN739040">
    <property type="protein sequence ID" value="QHS85102.1"/>
    <property type="molecule type" value="Genomic_DNA"/>
</dbReference>
<protein>
    <submittedName>
        <fullName evidence="1">Uncharacterized protein</fullName>
    </submittedName>
</protein>
<evidence type="ECO:0000313" key="1">
    <source>
        <dbReference type="EMBL" id="QHS85102.1"/>
    </source>
</evidence>
<accession>A0A6C0AZ52</accession>